<dbReference type="InterPro" id="IPR037800">
    <property type="entry name" value="GCN5"/>
</dbReference>
<dbReference type="Gene3D" id="3.40.630.30">
    <property type="match status" value="1"/>
</dbReference>
<dbReference type="RefSeq" id="XP_039128969.1">
    <property type="nucleotide sequence ID" value="XM_039273035.1"/>
</dbReference>
<name>A0AB40BRE1_DIOCR</name>
<accession>A0AB40BRE1</accession>
<keyword evidence="1" id="KW-1185">Reference proteome</keyword>
<dbReference type="GeneID" id="120265132"/>
<reference evidence="2" key="1">
    <citation type="submission" date="2025-08" db="UniProtKB">
        <authorList>
            <consortium name="RefSeq"/>
        </authorList>
    </citation>
    <scope>IDENTIFICATION</scope>
</reference>
<organism evidence="1 2">
    <name type="scientific">Dioscorea cayennensis subsp. rotundata</name>
    <name type="common">White Guinea yam</name>
    <name type="synonym">Dioscorea rotundata</name>
    <dbReference type="NCBI Taxonomy" id="55577"/>
    <lineage>
        <taxon>Eukaryota</taxon>
        <taxon>Viridiplantae</taxon>
        <taxon>Streptophyta</taxon>
        <taxon>Embryophyta</taxon>
        <taxon>Tracheophyta</taxon>
        <taxon>Spermatophyta</taxon>
        <taxon>Magnoliopsida</taxon>
        <taxon>Liliopsida</taxon>
        <taxon>Dioscoreales</taxon>
        <taxon>Dioscoreaceae</taxon>
        <taxon>Dioscorea</taxon>
    </lineage>
</organism>
<dbReference type="GO" id="GO:0000123">
    <property type="term" value="C:histone acetyltransferase complex"/>
    <property type="evidence" value="ECO:0007669"/>
    <property type="project" value="TreeGrafter"/>
</dbReference>
<evidence type="ECO:0000313" key="1">
    <source>
        <dbReference type="Proteomes" id="UP001515500"/>
    </source>
</evidence>
<proteinExistence type="predicted"/>
<dbReference type="AlphaFoldDB" id="A0AB40BRE1"/>
<protein>
    <submittedName>
        <fullName evidence="2">Histone acetyltransferase GCN5-like</fullName>
    </submittedName>
</protein>
<sequence length="98" mass="11075">MHQGQQTPAATAGLIPGIVVKEDTVKGIFTENIQTSGAYSAREEGLKREEDVGRLRFLCYANDGIDEHMIWLIGLKNIFARQLPNMPKEYIVRLVMDR</sequence>
<dbReference type="PANTHER" id="PTHR45750">
    <property type="entry name" value="GH11602P"/>
    <property type="match status" value="1"/>
</dbReference>
<gene>
    <name evidence="2" type="primary">LOC120265132</name>
</gene>
<dbReference type="PANTHER" id="PTHR45750:SF3">
    <property type="entry name" value="HISTONE ACETYLTRANSFERASE"/>
    <property type="match status" value="1"/>
</dbReference>
<evidence type="ECO:0000313" key="2">
    <source>
        <dbReference type="RefSeq" id="XP_039128969.1"/>
    </source>
</evidence>
<dbReference type="GO" id="GO:0010484">
    <property type="term" value="F:histone H3 acetyltransferase activity"/>
    <property type="evidence" value="ECO:0007669"/>
    <property type="project" value="TreeGrafter"/>
</dbReference>
<dbReference type="Proteomes" id="UP001515500">
    <property type="component" value="Chromosome 7"/>
</dbReference>
<dbReference type="GO" id="GO:0045944">
    <property type="term" value="P:positive regulation of transcription by RNA polymerase II"/>
    <property type="evidence" value="ECO:0007669"/>
    <property type="project" value="TreeGrafter"/>
</dbReference>